<gene>
    <name evidence="1" type="ORF">EIMP300_43860</name>
</gene>
<dbReference type="PANTHER" id="PTHR39576">
    <property type="entry name" value="ATTACHING AND EFFACING PROTEIN HOMOLOG-RELATED-RELATED"/>
    <property type="match status" value="1"/>
</dbReference>
<dbReference type="SUPFAM" id="SSF49373">
    <property type="entry name" value="Invasin/intimin cell-adhesion fragments"/>
    <property type="match status" value="1"/>
</dbReference>
<proteinExistence type="predicted"/>
<dbReference type="EMBL" id="AP022360">
    <property type="protein sequence ID" value="BBU82986.1"/>
    <property type="molecule type" value="Genomic_DNA"/>
</dbReference>
<dbReference type="InterPro" id="IPR051715">
    <property type="entry name" value="Intimin-Invasin_domain"/>
</dbReference>
<dbReference type="PANTHER" id="PTHR39576:SF2">
    <property type="entry name" value="ATTACHING AND EFFACING PROTEIN HOMOLOG-RELATED"/>
    <property type="match status" value="1"/>
</dbReference>
<sequence>MQSGTNVPYMKISAIDYSQNINGDYKATVTGGGEGIATLIPVLNGVHQAGLSLSV</sequence>
<dbReference type="Proteomes" id="UP000467488">
    <property type="component" value="Chromosome"/>
</dbReference>
<accession>A0A8S0FRH4</accession>
<organism evidence="1 2">
    <name type="scientific">Escherichia coli</name>
    <dbReference type="NCBI Taxonomy" id="562"/>
    <lineage>
        <taxon>Bacteria</taxon>
        <taxon>Pseudomonadati</taxon>
        <taxon>Pseudomonadota</taxon>
        <taxon>Gammaproteobacteria</taxon>
        <taxon>Enterobacterales</taxon>
        <taxon>Enterobacteriaceae</taxon>
        <taxon>Escherichia</taxon>
    </lineage>
</organism>
<dbReference type="AlphaFoldDB" id="A0A8S0FRH4"/>
<dbReference type="InterPro" id="IPR008964">
    <property type="entry name" value="Invasin/intimin_cell_adhesion"/>
</dbReference>
<evidence type="ECO:0000313" key="2">
    <source>
        <dbReference type="Proteomes" id="UP000467488"/>
    </source>
</evidence>
<evidence type="ECO:0000313" key="1">
    <source>
        <dbReference type="EMBL" id="BBU82986.1"/>
    </source>
</evidence>
<protein>
    <recommendedName>
        <fullName evidence="3">Adhesin</fullName>
    </recommendedName>
</protein>
<dbReference type="GO" id="GO:0009279">
    <property type="term" value="C:cell outer membrane"/>
    <property type="evidence" value="ECO:0007669"/>
    <property type="project" value="TreeGrafter"/>
</dbReference>
<reference evidence="1 2" key="1">
    <citation type="submission" date="2020-01" db="EMBL/GenBank/DDBJ databases">
        <title>Dynamics of blaIMP-6 dissemination in carbapenem resistant Enterobacteriacea isolated from regional surveillance in Osaka, Japan.</title>
        <authorList>
            <person name="Abe R."/>
            <person name="Akeda Y."/>
            <person name="Sugawara Y."/>
            <person name="Yamamoto N."/>
            <person name="Tomono K."/>
            <person name="Takeuchi D."/>
            <person name="Kawahara R."/>
            <person name="Hamada S."/>
        </authorList>
    </citation>
    <scope>NUCLEOTIDE SEQUENCE [LARGE SCALE GENOMIC DNA]</scope>
    <source>
        <strain evidence="1 2">E300</strain>
    </source>
</reference>
<evidence type="ECO:0008006" key="3">
    <source>
        <dbReference type="Google" id="ProtNLM"/>
    </source>
</evidence>
<name>A0A8S0FRH4_ECOLX</name>